<dbReference type="PANTHER" id="PTHR13763">
    <property type="entry name" value="BREAST CANCER TYPE 1 SUSCEPTIBILITY PROTEIN BRCA1"/>
    <property type="match status" value="1"/>
</dbReference>
<dbReference type="GO" id="GO:0070531">
    <property type="term" value="C:BRCA1-A complex"/>
    <property type="evidence" value="ECO:0007669"/>
    <property type="project" value="TreeGrafter"/>
</dbReference>
<dbReference type="PROSITE" id="PS50172">
    <property type="entry name" value="BRCT"/>
    <property type="match status" value="1"/>
</dbReference>
<evidence type="ECO:0000256" key="4">
    <source>
        <dbReference type="ARBA" id="ARBA00022763"/>
    </source>
</evidence>
<evidence type="ECO:0000256" key="2">
    <source>
        <dbReference type="ARBA" id="ARBA00022723"/>
    </source>
</evidence>
<feature type="compositionally biased region" description="Polar residues" evidence="9">
    <location>
        <begin position="201"/>
        <end position="219"/>
    </location>
</feature>
<dbReference type="Pfam" id="PF00533">
    <property type="entry name" value="BRCT"/>
    <property type="match status" value="1"/>
</dbReference>
<dbReference type="SUPFAM" id="SSF52113">
    <property type="entry name" value="BRCT domain"/>
    <property type="match status" value="1"/>
</dbReference>
<feature type="compositionally biased region" description="Acidic residues" evidence="9">
    <location>
        <begin position="220"/>
        <end position="230"/>
    </location>
</feature>
<evidence type="ECO:0000256" key="3">
    <source>
        <dbReference type="ARBA" id="ARBA00022737"/>
    </source>
</evidence>
<keyword evidence="6" id="KW-0862">Zinc</keyword>
<reference evidence="12" key="1">
    <citation type="submission" date="2025-08" db="UniProtKB">
        <authorList>
            <consortium name="RefSeq"/>
        </authorList>
    </citation>
    <scope>IDENTIFICATION</scope>
</reference>
<evidence type="ECO:0000313" key="12">
    <source>
        <dbReference type="RefSeq" id="XP_025408270.1"/>
    </source>
</evidence>
<evidence type="ECO:0000256" key="7">
    <source>
        <dbReference type="ARBA" id="ARBA00023204"/>
    </source>
</evidence>
<accession>A0A8B8FD54</accession>
<keyword evidence="3" id="KW-0677">Repeat</keyword>
<dbReference type="SMART" id="SM00292">
    <property type="entry name" value="BRCT"/>
    <property type="match status" value="1"/>
</dbReference>
<dbReference type="GO" id="GO:0004842">
    <property type="term" value="F:ubiquitin-protein transferase activity"/>
    <property type="evidence" value="ECO:0007669"/>
    <property type="project" value="TreeGrafter"/>
</dbReference>
<name>A0A8B8FD54_9HEMI</name>
<comment type="subcellular location">
    <subcellularLocation>
        <location evidence="1">Nucleus</location>
    </subcellularLocation>
</comment>
<dbReference type="InterPro" id="IPR031099">
    <property type="entry name" value="BRCA1-associated"/>
</dbReference>
<evidence type="ECO:0000256" key="9">
    <source>
        <dbReference type="SAM" id="MobiDB-lite"/>
    </source>
</evidence>
<dbReference type="PROSITE" id="PS00518">
    <property type="entry name" value="ZF_RING_1"/>
    <property type="match status" value="1"/>
</dbReference>
<keyword evidence="5" id="KW-0863">Zinc-finger</keyword>
<dbReference type="GeneID" id="112682031"/>
<feature type="region of interest" description="Disordered" evidence="9">
    <location>
        <begin position="189"/>
        <end position="230"/>
    </location>
</feature>
<dbReference type="InterPro" id="IPR036420">
    <property type="entry name" value="BRCT_dom_sf"/>
</dbReference>
<dbReference type="GO" id="GO:0008270">
    <property type="term" value="F:zinc ion binding"/>
    <property type="evidence" value="ECO:0007669"/>
    <property type="project" value="UniProtKB-KW"/>
</dbReference>
<evidence type="ECO:0000256" key="1">
    <source>
        <dbReference type="ARBA" id="ARBA00004123"/>
    </source>
</evidence>
<dbReference type="RefSeq" id="XP_025408270.1">
    <property type="nucleotide sequence ID" value="XM_025552485.1"/>
</dbReference>
<sequence length="521" mass="59767">MSEQTVAIANGEPDIGFNMLSLRFKGLCQRKCQKCCKESAEWKISCLCHHKICIECLNANKNNVCQVCDTPFDPQLHLSNKKKMETALFQLEKLIYFLKALEKGTLNPIQIIQLINQISNEDSQNNFTMDLNNTHIDDNVIQETVEPNVIELQTNPSRRLSDSSQSNVSSVLIHNNLLLDDVETDYINNVSPDNSDRESNLTRCNSESSMDMFGQSQNTEPEEEENEQSDIEMNLNSNNEQITESINEQSDNIDFSSSCSSDTDDFIVGTPERTLLSSIKVSITGVQTDAEINIIKQMVYMFNLQAQTKWTSDITHLVAVVHPDNRCDPTKKFLNAILNHCYIVKFQWVLDCVDKKSLLPEEQYFPLNTYGEESPLISVKVGQGHIESPLEWCKNCGLHFHDSLRLCNSLKLMIDLAKKAGFVVYNKLEDFKDSQLKMRIILCYNHSEDEKNEQKLLPDDKLIKGWIHDYKAVTLSYDWFVDCIISYKFVPIKTQYQILPIDRNTVILEEMDESLFVFSNE</sequence>
<evidence type="ECO:0000256" key="6">
    <source>
        <dbReference type="ARBA" id="ARBA00022833"/>
    </source>
</evidence>
<keyword evidence="2" id="KW-0479">Metal-binding</keyword>
<dbReference type="GO" id="GO:0045944">
    <property type="term" value="P:positive regulation of transcription by RNA polymerase II"/>
    <property type="evidence" value="ECO:0007669"/>
    <property type="project" value="TreeGrafter"/>
</dbReference>
<dbReference type="Gene3D" id="3.40.50.10190">
    <property type="entry name" value="BRCT domain"/>
    <property type="match status" value="2"/>
</dbReference>
<dbReference type="OrthoDB" id="6625678at2759"/>
<dbReference type="InterPro" id="IPR001357">
    <property type="entry name" value="BRCT_dom"/>
</dbReference>
<keyword evidence="4" id="KW-0227">DNA damage</keyword>
<proteinExistence type="predicted"/>
<evidence type="ECO:0000313" key="11">
    <source>
        <dbReference type="Proteomes" id="UP000694846"/>
    </source>
</evidence>
<gene>
    <name evidence="12" type="primary">LOC112682031</name>
</gene>
<feature type="domain" description="BRCT" evidence="10">
    <location>
        <begin position="271"/>
        <end position="366"/>
    </location>
</feature>
<evidence type="ECO:0000256" key="8">
    <source>
        <dbReference type="ARBA" id="ARBA00023242"/>
    </source>
</evidence>
<dbReference type="AlphaFoldDB" id="A0A8B8FD54"/>
<dbReference type="InterPro" id="IPR017907">
    <property type="entry name" value="Znf_RING_CS"/>
</dbReference>
<dbReference type="GO" id="GO:0000724">
    <property type="term" value="P:double-strand break repair via homologous recombination"/>
    <property type="evidence" value="ECO:0007669"/>
    <property type="project" value="TreeGrafter"/>
</dbReference>
<protein>
    <submittedName>
        <fullName evidence="12">Uncharacterized protein LOC112682031</fullName>
    </submittedName>
</protein>
<dbReference type="GO" id="GO:0031436">
    <property type="term" value="C:BRCA1-BARD1 complex"/>
    <property type="evidence" value="ECO:0007669"/>
    <property type="project" value="TreeGrafter"/>
</dbReference>
<evidence type="ECO:0000256" key="5">
    <source>
        <dbReference type="ARBA" id="ARBA00022771"/>
    </source>
</evidence>
<organism evidence="11 12">
    <name type="scientific">Sipha flava</name>
    <name type="common">yellow sugarcane aphid</name>
    <dbReference type="NCBI Taxonomy" id="143950"/>
    <lineage>
        <taxon>Eukaryota</taxon>
        <taxon>Metazoa</taxon>
        <taxon>Ecdysozoa</taxon>
        <taxon>Arthropoda</taxon>
        <taxon>Hexapoda</taxon>
        <taxon>Insecta</taxon>
        <taxon>Pterygota</taxon>
        <taxon>Neoptera</taxon>
        <taxon>Paraneoptera</taxon>
        <taxon>Hemiptera</taxon>
        <taxon>Sternorrhyncha</taxon>
        <taxon>Aphidomorpha</taxon>
        <taxon>Aphidoidea</taxon>
        <taxon>Aphididae</taxon>
        <taxon>Sipha</taxon>
    </lineage>
</organism>
<dbReference type="Proteomes" id="UP000694846">
    <property type="component" value="Unplaced"/>
</dbReference>
<dbReference type="PANTHER" id="PTHR13763:SF0">
    <property type="entry name" value="BREAST CANCER TYPE 1 SUSCEPTIBILITY PROTEIN"/>
    <property type="match status" value="1"/>
</dbReference>
<keyword evidence="7" id="KW-0234">DNA repair</keyword>
<keyword evidence="8" id="KW-0539">Nucleus</keyword>
<keyword evidence="11" id="KW-1185">Reference proteome</keyword>
<evidence type="ECO:0000259" key="10">
    <source>
        <dbReference type="PROSITE" id="PS50172"/>
    </source>
</evidence>